<accession>A0A1D8GPP3</accession>
<keyword evidence="6" id="KW-0961">Cell wall biogenesis/degradation</keyword>
<proteinExistence type="inferred from homology"/>
<dbReference type="EMBL" id="CP017269">
    <property type="protein sequence ID" value="AOT72875.1"/>
    <property type="molecule type" value="Genomic_DNA"/>
</dbReference>
<name>A0A1D8GPP3_9FIRM</name>
<dbReference type="RefSeq" id="WP_069981184.1">
    <property type="nucleotide sequence ID" value="NZ_CP017269.1"/>
</dbReference>
<feature type="transmembrane region" description="Helical" evidence="6">
    <location>
        <begin position="72"/>
        <end position="90"/>
    </location>
</feature>
<comment type="function">
    <text evidence="6">Peptidoglycan polymerase that is essential for cell wall elongation.</text>
</comment>
<feature type="transmembrane region" description="Helical" evidence="6">
    <location>
        <begin position="338"/>
        <end position="359"/>
    </location>
</feature>
<dbReference type="GO" id="GO:0009252">
    <property type="term" value="P:peptidoglycan biosynthetic process"/>
    <property type="evidence" value="ECO:0007669"/>
    <property type="project" value="UniProtKB-UniRule"/>
</dbReference>
<dbReference type="GO" id="GO:0071555">
    <property type="term" value="P:cell wall organization"/>
    <property type="evidence" value="ECO:0007669"/>
    <property type="project" value="UniProtKB-KW"/>
</dbReference>
<keyword evidence="8" id="KW-1185">Reference proteome</keyword>
<dbReference type="AlphaFoldDB" id="A0A1D8GPP3"/>
<evidence type="ECO:0000256" key="6">
    <source>
        <dbReference type="HAMAP-Rule" id="MF_02079"/>
    </source>
</evidence>
<dbReference type="Pfam" id="PF01098">
    <property type="entry name" value="FTSW_RODA_SPOVE"/>
    <property type="match status" value="1"/>
</dbReference>
<feature type="transmembrane region" description="Helical" evidence="6">
    <location>
        <begin position="12"/>
        <end position="32"/>
    </location>
</feature>
<keyword evidence="3 6" id="KW-0133">Cell shape</keyword>
<comment type="pathway">
    <text evidence="6">Cell wall biogenesis; peptidoglycan biosynthesis.</text>
</comment>
<dbReference type="InterPro" id="IPR011923">
    <property type="entry name" value="RodA/MrdB"/>
</dbReference>
<dbReference type="UniPathway" id="UPA00219"/>
<dbReference type="GO" id="GO:0008955">
    <property type="term" value="F:peptidoglycan glycosyltransferase activity"/>
    <property type="evidence" value="ECO:0007669"/>
    <property type="project" value="UniProtKB-UniRule"/>
</dbReference>
<feature type="transmembrane region" description="Helical" evidence="6">
    <location>
        <begin position="304"/>
        <end position="326"/>
    </location>
</feature>
<dbReference type="OrthoDB" id="9812661at2"/>
<protein>
    <recommendedName>
        <fullName evidence="6">Peptidoglycan glycosyltransferase RodA</fullName>
        <shortName evidence="6">PGT</shortName>
        <ecNumber evidence="6">2.4.99.28</ecNumber>
    </recommendedName>
    <alternativeName>
        <fullName evidence="6">Cell elongation protein RodA</fullName>
    </alternativeName>
    <alternativeName>
        <fullName evidence="6">Cell wall polymerase</fullName>
    </alternativeName>
    <alternativeName>
        <fullName evidence="6">Peptidoglycan polymerase</fullName>
        <shortName evidence="6">PG polymerase</shortName>
    </alternativeName>
</protein>
<keyword evidence="6" id="KW-0573">Peptidoglycan synthesis</keyword>
<keyword evidence="6" id="KW-0808">Transferase</keyword>
<dbReference type="EC" id="2.4.99.28" evidence="6"/>
<evidence type="ECO:0000256" key="3">
    <source>
        <dbReference type="ARBA" id="ARBA00022960"/>
    </source>
</evidence>
<feature type="transmembrane region" description="Helical" evidence="6">
    <location>
        <begin position="44"/>
        <end position="65"/>
    </location>
</feature>
<comment type="subcellular location">
    <subcellularLocation>
        <location evidence="6">Cell membrane</location>
        <topology evidence="6">Multi-pass membrane protein</topology>
    </subcellularLocation>
    <subcellularLocation>
        <location evidence="1">Membrane</location>
        <topology evidence="1">Multi-pass membrane protein</topology>
    </subcellularLocation>
</comment>
<keyword evidence="5 6" id="KW-0472">Membrane</keyword>
<keyword evidence="2 6" id="KW-0812">Transmembrane</keyword>
<evidence type="ECO:0000256" key="1">
    <source>
        <dbReference type="ARBA" id="ARBA00004141"/>
    </source>
</evidence>
<dbReference type="STRING" id="1424294.Gferi_26955"/>
<dbReference type="InterPro" id="IPR001182">
    <property type="entry name" value="FtsW/RodA"/>
</dbReference>
<dbReference type="Proteomes" id="UP000095743">
    <property type="component" value="Chromosome"/>
</dbReference>
<dbReference type="GO" id="GO:0008360">
    <property type="term" value="P:regulation of cell shape"/>
    <property type="evidence" value="ECO:0007669"/>
    <property type="project" value="UniProtKB-KW"/>
</dbReference>
<keyword evidence="6" id="KW-1003">Cell membrane</keyword>
<dbReference type="GO" id="GO:0032153">
    <property type="term" value="C:cell division site"/>
    <property type="evidence" value="ECO:0007669"/>
    <property type="project" value="TreeGrafter"/>
</dbReference>
<dbReference type="PANTHER" id="PTHR30474">
    <property type="entry name" value="CELL CYCLE PROTEIN"/>
    <property type="match status" value="1"/>
</dbReference>
<dbReference type="GO" id="GO:0015648">
    <property type="term" value="F:lipid-linked peptidoglycan transporter activity"/>
    <property type="evidence" value="ECO:0007669"/>
    <property type="project" value="TreeGrafter"/>
</dbReference>
<dbReference type="HAMAP" id="MF_02079">
    <property type="entry name" value="PGT_RodA"/>
    <property type="match status" value="1"/>
</dbReference>
<evidence type="ECO:0000313" key="7">
    <source>
        <dbReference type="EMBL" id="AOT72875.1"/>
    </source>
</evidence>
<dbReference type="NCBIfam" id="TIGR02210">
    <property type="entry name" value="rodA_shape"/>
    <property type="match status" value="1"/>
</dbReference>
<evidence type="ECO:0000256" key="2">
    <source>
        <dbReference type="ARBA" id="ARBA00022692"/>
    </source>
</evidence>
<gene>
    <name evidence="6" type="primary">rodA</name>
    <name evidence="7" type="ORF">Gferi_26955</name>
</gene>
<dbReference type="KEGG" id="gfe:Gferi_26955"/>
<comment type="catalytic activity">
    <reaction evidence="6">
        <text>[GlcNAc-(1-&gt;4)-Mur2Ac(oyl-L-Ala-gamma-D-Glu-L-Lys-D-Ala-D-Ala)](n)-di-trans,octa-cis-undecaprenyl diphosphate + beta-D-GlcNAc-(1-&gt;4)-Mur2Ac(oyl-L-Ala-gamma-D-Glu-L-Lys-D-Ala-D-Ala)-di-trans,octa-cis-undecaprenyl diphosphate = [GlcNAc-(1-&gt;4)-Mur2Ac(oyl-L-Ala-gamma-D-Glu-L-Lys-D-Ala-D-Ala)](n+1)-di-trans,octa-cis-undecaprenyl diphosphate + di-trans,octa-cis-undecaprenyl diphosphate + H(+)</text>
        <dbReference type="Rhea" id="RHEA:23708"/>
        <dbReference type="Rhea" id="RHEA-COMP:9602"/>
        <dbReference type="Rhea" id="RHEA-COMP:9603"/>
        <dbReference type="ChEBI" id="CHEBI:15378"/>
        <dbReference type="ChEBI" id="CHEBI:58405"/>
        <dbReference type="ChEBI" id="CHEBI:60033"/>
        <dbReference type="ChEBI" id="CHEBI:78435"/>
        <dbReference type="EC" id="2.4.99.28"/>
    </reaction>
</comment>
<evidence type="ECO:0000313" key="8">
    <source>
        <dbReference type="Proteomes" id="UP000095743"/>
    </source>
</evidence>
<dbReference type="GO" id="GO:0005886">
    <property type="term" value="C:plasma membrane"/>
    <property type="evidence" value="ECO:0007669"/>
    <property type="project" value="UniProtKB-SubCell"/>
</dbReference>
<dbReference type="GO" id="GO:0051301">
    <property type="term" value="P:cell division"/>
    <property type="evidence" value="ECO:0007669"/>
    <property type="project" value="InterPro"/>
</dbReference>
<evidence type="ECO:0000256" key="4">
    <source>
        <dbReference type="ARBA" id="ARBA00022989"/>
    </source>
</evidence>
<feature type="transmembrane region" description="Helical" evidence="6">
    <location>
        <begin position="140"/>
        <end position="157"/>
    </location>
</feature>
<reference evidence="7 8" key="1">
    <citation type="submission" date="2016-09" db="EMBL/GenBank/DDBJ databases">
        <title>Genomic analysis reveals versatility of anaerobic energy metabolism of Geosporobacter ferrireducens IRF9 of phylum Firmicutes.</title>
        <authorList>
            <person name="Kim S.-J."/>
        </authorList>
    </citation>
    <scope>NUCLEOTIDE SEQUENCE [LARGE SCALE GENOMIC DNA]</scope>
    <source>
        <strain evidence="7 8">IRF9</strain>
    </source>
</reference>
<organism evidence="7 8">
    <name type="scientific">Geosporobacter ferrireducens</name>
    <dbReference type="NCBI Taxonomy" id="1424294"/>
    <lineage>
        <taxon>Bacteria</taxon>
        <taxon>Bacillati</taxon>
        <taxon>Bacillota</taxon>
        <taxon>Clostridia</taxon>
        <taxon>Peptostreptococcales</taxon>
        <taxon>Thermotaleaceae</taxon>
        <taxon>Geosporobacter</taxon>
    </lineage>
</organism>
<feature type="transmembrane region" description="Helical" evidence="6">
    <location>
        <begin position="272"/>
        <end position="292"/>
    </location>
</feature>
<sequence length="368" mass="40885">MFKFDNRLIRKLDFGLIAVLLIICVFGVIVIGSATQSLESTRYIRTQIISIVMGFIAIIILLLIDYNFFAKLYIPIYIFCNALLMAVLLFGAGKDTWGANRWIRIGGVQFQPSDFVKIGIIICLAKLVSDKKDSIHELSTLIKIVGFAAVPMVLILAQPDLGTTLTFAAFTFGILFVAGLRYKHILVTALVGILSMPFAWMGLKDYQKTRILVFLNPEMDPMGKGYHVIQSKLTIGSGRLFGRGLFKGVQTQLGFLPEKHTDFIFSVLSEELGLLGALFLLIMYSILLFKCVNIARRAKDDFGTYLVTGATFMLAFHIIANIAMTIGLMPVTGKPLPFVSYGGTFMLSNMICIGLILNVSMRRDKINF</sequence>
<evidence type="ECO:0000256" key="5">
    <source>
        <dbReference type="ARBA" id="ARBA00023136"/>
    </source>
</evidence>
<feature type="transmembrane region" description="Helical" evidence="6">
    <location>
        <begin position="163"/>
        <end position="180"/>
    </location>
</feature>
<feature type="transmembrane region" description="Helical" evidence="6">
    <location>
        <begin position="185"/>
        <end position="203"/>
    </location>
</feature>
<comment type="similarity">
    <text evidence="6">Belongs to the SEDS family. MrdB/RodA subfamily.</text>
</comment>
<dbReference type="PANTHER" id="PTHR30474:SF1">
    <property type="entry name" value="PEPTIDOGLYCAN GLYCOSYLTRANSFERASE MRDB"/>
    <property type="match status" value="1"/>
</dbReference>
<keyword evidence="6" id="KW-0328">Glycosyltransferase</keyword>
<keyword evidence="4 6" id="KW-1133">Transmembrane helix</keyword>